<keyword evidence="4" id="KW-1185">Reference proteome</keyword>
<dbReference type="AlphaFoldDB" id="A0A2T0VIW5"/>
<feature type="domain" description="UspA" evidence="2">
    <location>
        <begin position="1"/>
        <end position="135"/>
    </location>
</feature>
<dbReference type="SUPFAM" id="SSF52402">
    <property type="entry name" value="Adenine nucleotide alpha hydrolases-like"/>
    <property type="match status" value="2"/>
</dbReference>
<organism evidence="3 4">
    <name type="scientific">Glaciihabitans tibetensis</name>
    <dbReference type="NCBI Taxonomy" id="1266600"/>
    <lineage>
        <taxon>Bacteria</taxon>
        <taxon>Bacillati</taxon>
        <taxon>Actinomycetota</taxon>
        <taxon>Actinomycetes</taxon>
        <taxon>Micrococcales</taxon>
        <taxon>Microbacteriaceae</taxon>
        <taxon>Glaciihabitans</taxon>
    </lineage>
</organism>
<feature type="domain" description="UspA" evidence="2">
    <location>
        <begin position="145"/>
        <end position="278"/>
    </location>
</feature>
<evidence type="ECO:0000259" key="2">
    <source>
        <dbReference type="Pfam" id="PF00582"/>
    </source>
</evidence>
<dbReference type="Gene3D" id="3.40.50.620">
    <property type="entry name" value="HUPs"/>
    <property type="match status" value="2"/>
</dbReference>
<comment type="similarity">
    <text evidence="1">Belongs to the universal stress protein A family.</text>
</comment>
<evidence type="ECO:0000313" key="3">
    <source>
        <dbReference type="EMBL" id="PRY70161.1"/>
    </source>
</evidence>
<dbReference type="PRINTS" id="PR01438">
    <property type="entry name" value="UNVRSLSTRESS"/>
</dbReference>
<dbReference type="InterPro" id="IPR014729">
    <property type="entry name" value="Rossmann-like_a/b/a_fold"/>
</dbReference>
<dbReference type="InterPro" id="IPR006016">
    <property type="entry name" value="UspA"/>
</dbReference>
<gene>
    <name evidence="3" type="ORF">B0I08_101289</name>
</gene>
<name>A0A2T0VIW5_9MICO</name>
<dbReference type="OrthoDB" id="4931198at2"/>
<evidence type="ECO:0000256" key="1">
    <source>
        <dbReference type="ARBA" id="ARBA00008791"/>
    </source>
</evidence>
<comment type="caution">
    <text evidence="3">The sequence shown here is derived from an EMBL/GenBank/DDBJ whole genome shotgun (WGS) entry which is preliminary data.</text>
</comment>
<accession>A0A2T0VIW5</accession>
<evidence type="ECO:0000313" key="4">
    <source>
        <dbReference type="Proteomes" id="UP000237983"/>
    </source>
</evidence>
<dbReference type="PANTHER" id="PTHR46268:SF6">
    <property type="entry name" value="UNIVERSAL STRESS PROTEIN UP12"/>
    <property type="match status" value="1"/>
</dbReference>
<sequence length="282" mass="29865">MARTIAVGVDGSSPGRVALRWAMRQAIATQAEVLVVYVVGADLASMGGLSDDERAAEGERVLALEAEYARGRVPGPTVHTRLMHGNAMRELIRVSREVDMVVVGTHKTGFIRGRIFGSRSIVLAAGSRTPVAVIPNSSGRKRTGIVVGVDDSDASHAAVHFGAMEALRTGEALRLLSAWRLPDIGQTDAHPDQDRRHEEYVRQLLDAQADRVRDDFPDVEVHVRLIRLPPAEALVDASASAALVVLGNSGPVSDGQGLLGSVAHDVLLNLAGPTVVVHADAA</sequence>
<proteinExistence type="inferred from homology"/>
<reference evidence="3 4" key="1">
    <citation type="submission" date="2018-03" db="EMBL/GenBank/DDBJ databases">
        <title>Genomic Encyclopedia of Type Strains, Phase III (KMG-III): the genomes of soil and plant-associated and newly described type strains.</title>
        <authorList>
            <person name="Whitman W."/>
        </authorList>
    </citation>
    <scope>NUCLEOTIDE SEQUENCE [LARGE SCALE GENOMIC DNA]</scope>
    <source>
        <strain evidence="3 4">CGMCC 1.12484</strain>
    </source>
</reference>
<dbReference type="Pfam" id="PF00582">
    <property type="entry name" value="Usp"/>
    <property type="match status" value="2"/>
</dbReference>
<protein>
    <submittedName>
        <fullName evidence="3">Nucleotide-binding universal stress UspA family protein</fullName>
    </submittedName>
</protein>
<dbReference type="RefSeq" id="WP_106209091.1">
    <property type="nucleotide sequence ID" value="NZ_PVTL01000001.1"/>
</dbReference>
<dbReference type="PANTHER" id="PTHR46268">
    <property type="entry name" value="STRESS RESPONSE PROTEIN NHAX"/>
    <property type="match status" value="1"/>
</dbReference>
<dbReference type="InterPro" id="IPR006015">
    <property type="entry name" value="Universal_stress_UspA"/>
</dbReference>
<dbReference type="Proteomes" id="UP000237983">
    <property type="component" value="Unassembled WGS sequence"/>
</dbReference>
<dbReference type="EMBL" id="PVTL01000001">
    <property type="protein sequence ID" value="PRY70161.1"/>
    <property type="molecule type" value="Genomic_DNA"/>
</dbReference>